<dbReference type="InterPro" id="IPR001019">
    <property type="entry name" value="Gprotein_alpha_su"/>
</dbReference>
<dbReference type="VEuPathDB" id="AmoebaDB:ACA1_035260"/>
<proteinExistence type="predicted"/>
<gene>
    <name evidence="9" type="ORF">ACA1_035260</name>
</gene>
<dbReference type="GO" id="GO:0046872">
    <property type="term" value="F:metal ion binding"/>
    <property type="evidence" value="ECO:0007669"/>
    <property type="project" value="UniProtKB-KW"/>
</dbReference>
<dbReference type="GO" id="GO:0005525">
    <property type="term" value="F:GTP binding"/>
    <property type="evidence" value="ECO:0007669"/>
    <property type="project" value="UniProtKB-KW"/>
</dbReference>
<keyword evidence="5 7" id="KW-0342">GTP-binding</keyword>
<evidence type="ECO:0000256" key="6">
    <source>
        <dbReference type="ARBA" id="ARBA00023224"/>
    </source>
</evidence>
<dbReference type="CDD" id="cd00066">
    <property type="entry name" value="G-alpha"/>
    <property type="match status" value="1"/>
</dbReference>
<evidence type="ECO:0000256" key="5">
    <source>
        <dbReference type="ARBA" id="ARBA00023134"/>
    </source>
</evidence>
<feature type="binding site" evidence="7">
    <location>
        <begin position="272"/>
        <end position="275"/>
    </location>
    <ligand>
        <name>GTP</name>
        <dbReference type="ChEBI" id="CHEBI:37565"/>
    </ligand>
</feature>
<dbReference type="GO" id="GO:0031683">
    <property type="term" value="F:G-protein beta/gamma-subunit complex binding"/>
    <property type="evidence" value="ECO:0007669"/>
    <property type="project" value="InterPro"/>
</dbReference>
<evidence type="ECO:0000256" key="4">
    <source>
        <dbReference type="ARBA" id="ARBA00022842"/>
    </source>
</evidence>
<accession>L8HCU4</accession>
<dbReference type="RefSeq" id="XP_004348710.1">
    <property type="nucleotide sequence ID" value="XM_004348660.1"/>
</dbReference>
<dbReference type="Gene3D" id="1.10.400.10">
    <property type="entry name" value="GI Alpha 1, domain 2-like"/>
    <property type="match status" value="1"/>
</dbReference>
<dbReference type="STRING" id="1257118.L8HCU4"/>
<dbReference type="GeneID" id="14923124"/>
<dbReference type="OrthoDB" id="5817230at2759"/>
<keyword evidence="10" id="KW-1185">Reference proteome</keyword>
<organism evidence="9 10">
    <name type="scientific">Acanthamoeba castellanii (strain ATCC 30010 / Neff)</name>
    <dbReference type="NCBI Taxonomy" id="1257118"/>
    <lineage>
        <taxon>Eukaryota</taxon>
        <taxon>Amoebozoa</taxon>
        <taxon>Discosea</taxon>
        <taxon>Longamoebia</taxon>
        <taxon>Centramoebida</taxon>
        <taxon>Acanthamoebidae</taxon>
        <taxon>Acanthamoeba</taxon>
    </lineage>
</organism>
<feature type="binding site" evidence="8">
    <location>
        <position position="50"/>
    </location>
    <ligand>
        <name>Mg(2+)</name>
        <dbReference type="ChEBI" id="CHEBI:18420"/>
    </ligand>
</feature>
<reference evidence="9 10" key="1">
    <citation type="journal article" date="2013" name="Genome Biol.">
        <title>Genome of Acanthamoeba castellanii highlights extensive lateral gene transfer and early evolution of tyrosine kinase signaling.</title>
        <authorList>
            <person name="Clarke M."/>
            <person name="Lohan A.J."/>
            <person name="Liu B."/>
            <person name="Lagkouvardos I."/>
            <person name="Roy S."/>
            <person name="Zafar N."/>
            <person name="Bertelli C."/>
            <person name="Schilde C."/>
            <person name="Kianianmomeni A."/>
            <person name="Burglin T.R."/>
            <person name="Frech C."/>
            <person name="Turcotte B."/>
            <person name="Kopec K.O."/>
            <person name="Synnott J.M."/>
            <person name="Choo C."/>
            <person name="Paponov I."/>
            <person name="Finkler A."/>
            <person name="Soon Heng Tan C."/>
            <person name="Hutchins A.P."/>
            <person name="Weinmeier T."/>
            <person name="Rattei T."/>
            <person name="Chu J.S."/>
            <person name="Gimenez G."/>
            <person name="Irimia M."/>
            <person name="Rigden D.J."/>
            <person name="Fitzpatrick D.A."/>
            <person name="Lorenzo-Morales J."/>
            <person name="Bateman A."/>
            <person name="Chiu C.H."/>
            <person name="Tang P."/>
            <person name="Hegemann P."/>
            <person name="Fromm H."/>
            <person name="Raoult D."/>
            <person name="Greub G."/>
            <person name="Miranda-Saavedra D."/>
            <person name="Chen N."/>
            <person name="Nash P."/>
            <person name="Ginger M.L."/>
            <person name="Horn M."/>
            <person name="Schaap P."/>
            <person name="Caler L."/>
            <person name="Loftus B."/>
        </authorList>
    </citation>
    <scope>NUCLEOTIDE SEQUENCE [LARGE SCALE GENOMIC DNA]</scope>
    <source>
        <strain evidence="9 10">Neff</strain>
    </source>
</reference>
<dbReference type="SUPFAM" id="SSF47895">
    <property type="entry name" value="Transducin (alpha subunit), insertion domain"/>
    <property type="match status" value="1"/>
</dbReference>
<sequence>MGAGCSNMSGDDKRAAEQSRAIDKELAQAKKKATKEVKLLLLGAGASGKSTVAKQMHILYLNGFGESELIEYKQQVATNMVNNMRALLLGARKLGIPISDSLKKEAQLLLSFEEDDEDIEWSEDLYDALRLLWADEGIAAAFKRSNEFQLSDSTYYFFSNIENYKNLPSYQITDVDILHIRKRTTGIAETHFSHNNLNFTMVDVGGQRNERRKWIHCFEDVTAIIFVAALSEYDQVLEEDNETNRMVESLKLFEDTINNDWFNRKPIILFLNKVDIFEKKLEHSNLGDYFSEYKGGSDLAKAKKWVQEQYDSRNHSPNRQVYIHLTTATDTSNIQMVFDACKDIWLSEALDTFNF</sequence>
<dbReference type="GO" id="GO:0005834">
    <property type="term" value="C:heterotrimeric G-protein complex"/>
    <property type="evidence" value="ECO:0007669"/>
    <property type="project" value="TreeGrafter"/>
</dbReference>
<dbReference type="PRINTS" id="PR00318">
    <property type="entry name" value="GPROTEINA"/>
</dbReference>
<keyword evidence="4 8" id="KW-0460">Magnesium</keyword>
<dbReference type="FunFam" id="3.40.50.300:FF:000563">
    <property type="entry name" value="Guanine nucleotide-binding protein alpha subunit"/>
    <property type="match status" value="1"/>
</dbReference>
<feature type="binding site" evidence="7">
    <location>
        <position position="328"/>
    </location>
    <ligand>
        <name>GTP</name>
        <dbReference type="ChEBI" id="CHEBI:37565"/>
    </ligand>
</feature>
<evidence type="ECO:0000256" key="8">
    <source>
        <dbReference type="PIRSR" id="PIRSR601019-2"/>
    </source>
</evidence>
<dbReference type="KEGG" id="acan:ACA1_035260"/>
<keyword evidence="2 8" id="KW-0479">Metal-binding</keyword>
<dbReference type="AlphaFoldDB" id="L8HCU4"/>
<dbReference type="Proteomes" id="UP000011083">
    <property type="component" value="Unassembled WGS sequence"/>
</dbReference>
<dbReference type="EMBL" id="KB007886">
    <property type="protein sequence ID" value="ELR22196.1"/>
    <property type="molecule type" value="Genomic_DNA"/>
</dbReference>
<feature type="binding site" evidence="7">
    <location>
        <begin position="203"/>
        <end position="207"/>
    </location>
    <ligand>
        <name>GTP</name>
        <dbReference type="ChEBI" id="CHEBI:37565"/>
    </ligand>
</feature>
<name>L8HCU4_ACACF</name>
<evidence type="ECO:0000256" key="1">
    <source>
        <dbReference type="ARBA" id="ARBA00011356"/>
    </source>
</evidence>
<feature type="binding site" evidence="7">
    <location>
        <begin position="178"/>
        <end position="184"/>
    </location>
    <ligand>
        <name>GTP</name>
        <dbReference type="ChEBI" id="CHEBI:37565"/>
    </ligand>
</feature>
<protein>
    <submittedName>
        <fullName evidence="9">Guanine nucleotidebinding protein G(O), alpha subunit, putative</fullName>
    </submittedName>
</protein>
<feature type="binding site" evidence="7">
    <location>
        <begin position="152"/>
        <end position="153"/>
    </location>
    <ligand>
        <name>GTP</name>
        <dbReference type="ChEBI" id="CHEBI:37565"/>
    </ligand>
</feature>
<dbReference type="GO" id="GO:0005737">
    <property type="term" value="C:cytoplasm"/>
    <property type="evidence" value="ECO:0007669"/>
    <property type="project" value="TreeGrafter"/>
</dbReference>
<dbReference type="Gene3D" id="3.40.50.300">
    <property type="entry name" value="P-loop containing nucleotide triphosphate hydrolases"/>
    <property type="match status" value="1"/>
</dbReference>
<dbReference type="Pfam" id="PF00503">
    <property type="entry name" value="G-alpha"/>
    <property type="match status" value="1"/>
</dbReference>
<feature type="binding site" evidence="8">
    <location>
        <position position="184"/>
    </location>
    <ligand>
        <name>Mg(2+)</name>
        <dbReference type="ChEBI" id="CHEBI:18420"/>
    </ligand>
</feature>
<evidence type="ECO:0000256" key="2">
    <source>
        <dbReference type="ARBA" id="ARBA00022723"/>
    </source>
</evidence>
<dbReference type="InterPro" id="IPR011025">
    <property type="entry name" value="GproteinA_insert"/>
</dbReference>
<dbReference type="SMART" id="SM00275">
    <property type="entry name" value="G_alpha"/>
    <property type="match status" value="1"/>
</dbReference>
<comment type="subunit">
    <text evidence="1">G proteins are composed of 3 units; alpha, beta and gamma. The alpha chain contains the guanine nucleotide binding site.</text>
</comment>
<evidence type="ECO:0000256" key="3">
    <source>
        <dbReference type="ARBA" id="ARBA00022741"/>
    </source>
</evidence>
<dbReference type="PANTHER" id="PTHR10218:SF302">
    <property type="entry name" value="GUANINE NUCLEOTIDE-BINDING PROTEIN ALPHA-5 SUBUNIT"/>
    <property type="match status" value="1"/>
</dbReference>
<keyword evidence="3 7" id="KW-0547">Nucleotide-binding</keyword>
<dbReference type="PANTHER" id="PTHR10218">
    <property type="entry name" value="GTP-BINDING PROTEIN ALPHA SUBUNIT"/>
    <property type="match status" value="1"/>
</dbReference>
<dbReference type="InterPro" id="IPR027417">
    <property type="entry name" value="P-loop_NTPase"/>
</dbReference>
<dbReference type="GO" id="GO:0001664">
    <property type="term" value="F:G protein-coupled receptor binding"/>
    <property type="evidence" value="ECO:0007669"/>
    <property type="project" value="TreeGrafter"/>
</dbReference>
<evidence type="ECO:0000256" key="7">
    <source>
        <dbReference type="PIRSR" id="PIRSR601019-1"/>
    </source>
</evidence>
<dbReference type="GO" id="GO:0007188">
    <property type="term" value="P:adenylate cyclase-modulating G protein-coupled receptor signaling pathway"/>
    <property type="evidence" value="ECO:0007669"/>
    <property type="project" value="TreeGrafter"/>
</dbReference>
<keyword evidence="6" id="KW-0807">Transducer</keyword>
<dbReference type="SUPFAM" id="SSF52540">
    <property type="entry name" value="P-loop containing nucleoside triphosphate hydrolases"/>
    <property type="match status" value="1"/>
</dbReference>
<evidence type="ECO:0000313" key="9">
    <source>
        <dbReference type="EMBL" id="ELR22196.1"/>
    </source>
</evidence>
<dbReference type="OMA" id="GDKERKX"/>
<dbReference type="GO" id="GO:0003924">
    <property type="term" value="F:GTPase activity"/>
    <property type="evidence" value="ECO:0007669"/>
    <property type="project" value="InterPro"/>
</dbReference>
<evidence type="ECO:0000313" key="10">
    <source>
        <dbReference type="Proteomes" id="UP000011083"/>
    </source>
</evidence>
<dbReference type="PROSITE" id="PS51882">
    <property type="entry name" value="G_ALPHA"/>
    <property type="match status" value="1"/>
</dbReference>